<dbReference type="AlphaFoldDB" id="A0A9N8KTP7"/>
<gene>
    <name evidence="1" type="ORF">CINC_LOCUS3452</name>
</gene>
<sequence length="106" mass="12470">MYVVMMHCIQMYKVPNPHIKIFNAVRHRLSTLNRKRKKYTRKPRERNEAEKEAILFAKEVTFGFGVNEPSICICWYLSYNILPAIAPLAMYKKARPVSKEFVSCDT</sequence>
<accession>A0A9N8KTP7</accession>
<proteinExistence type="predicted"/>
<name>A0A9N8KTP7_CHRIL</name>
<dbReference type="Proteomes" id="UP001154114">
    <property type="component" value="Chromosome 15"/>
</dbReference>
<dbReference type="EMBL" id="LR824018">
    <property type="protein sequence ID" value="CAD0201781.1"/>
    <property type="molecule type" value="Genomic_DNA"/>
</dbReference>
<keyword evidence="2" id="KW-1185">Reference proteome</keyword>
<organism evidence="1 2">
    <name type="scientific">Chrysodeixis includens</name>
    <name type="common">Soybean looper</name>
    <name type="synonym">Pseudoplusia includens</name>
    <dbReference type="NCBI Taxonomy" id="689277"/>
    <lineage>
        <taxon>Eukaryota</taxon>
        <taxon>Metazoa</taxon>
        <taxon>Ecdysozoa</taxon>
        <taxon>Arthropoda</taxon>
        <taxon>Hexapoda</taxon>
        <taxon>Insecta</taxon>
        <taxon>Pterygota</taxon>
        <taxon>Neoptera</taxon>
        <taxon>Endopterygota</taxon>
        <taxon>Lepidoptera</taxon>
        <taxon>Glossata</taxon>
        <taxon>Ditrysia</taxon>
        <taxon>Noctuoidea</taxon>
        <taxon>Noctuidae</taxon>
        <taxon>Plusiinae</taxon>
        <taxon>Chrysodeixis</taxon>
    </lineage>
</organism>
<reference evidence="1" key="1">
    <citation type="submission" date="2021-12" db="EMBL/GenBank/DDBJ databases">
        <authorList>
            <person name="King R."/>
        </authorList>
    </citation>
    <scope>NUCLEOTIDE SEQUENCE</scope>
</reference>
<evidence type="ECO:0000313" key="1">
    <source>
        <dbReference type="EMBL" id="CAD0201781.1"/>
    </source>
</evidence>
<protein>
    <submittedName>
        <fullName evidence="1">Uncharacterized protein</fullName>
    </submittedName>
</protein>
<evidence type="ECO:0000313" key="2">
    <source>
        <dbReference type="Proteomes" id="UP001154114"/>
    </source>
</evidence>